<dbReference type="SFLD" id="SFLDG01067">
    <property type="entry name" value="SPASM/twitch_domain_containing"/>
    <property type="match status" value="1"/>
</dbReference>
<keyword evidence="4" id="KW-0479">Metal-binding</keyword>
<dbReference type="PANTHER" id="PTHR11228:SF7">
    <property type="entry name" value="PQQA PEPTIDE CYCLASE"/>
    <property type="match status" value="1"/>
</dbReference>
<gene>
    <name evidence="9" type="ORF">B5E91_03770</name>
</gene>
<evidence type="ECO:0000313" key="9">
    <source>
        <dbReference type="EMBL" id="OUQ05935.1"/>
    </source>
</evidence>
<evidence type="ECO:0000256" key="2">
    <source>
        <dbReference type="ARBA" id="ARBA00022485"/>
    </source>
</evidence>
<dbReference type="SUPFAM" id="SSF102114">
    <property type="entry name" value="Radical SAM enzymes"/>
    <property type="match status" value="1"/>
</dbReference>
<evidence type="ECO:0000256" key="5">
    <source>
        <dbReference type="ARBA" id="ARBA00023002"/>
    </source>
</evidence>
<organism evidence="9 10">
    <name type="scientific">Thomasclavelia spiroformis</name>
    <dbReference type="NCBI Taxonomy" id="29348"/>
    <lineage>
        <taxon>Bacteria</taxon>
        <taxon>Bacillati</taxon>
        <taxon>Bacillota</taxon>
        <taxon>Erysipelotrichia</taxon>
        <taxon>Erysipelotrichales</taxon>
        <taxon>Coprobacillaceae</taxon>
        <taxon>Thomasclavelia</taxon>
    </lineage>
</organism>
<accession>A0A1Y4QKV1</accession>
<dbReference type="AlphaFoldDB" id="A0A1Y4QKV1"/>
<dbReference type="InterPro" id="IPR017200">
    <property type="entry name" value="PqqE-like"/>
</dbReference>
<keyword evidence="3" id="KW-0949">S-adenosyl-L-methionine</keyword>
<dbReference type="Proteomes" id="UP000196258">
    <property type="component" value="Unassembled WGS sequence"/>
</dbReference>
<dbReference type="CDD" id="cd01335">
    <property type="entry name" value="Radical_SAM"/>
    <property type="match status" value="1"/>
</dbReference>
<dbReference type="PIRSF" id="PIRSF037420">
    <property type="entry name" value="PQQ_syn_pqqE"/>
    <property type="match status" value="1"/>
</dbReference>
<keyword evidence="7" id="KW-0411">Iron-sulfur</keyword>
<feature type="domain" description="Radical SAM core" evidence="8">
    <location>
        <begin position="23"/>
        <end position="230"/>
    </location>
</feature>
<keyword evidence="6" id="KW-0408">Iron</keyword>
<dbReference type="RefSeq" id="WP_087255133.1">
    <property type="nucleotide sequence ID" value="NZ_NFLB01000003.1"/>
</dbReference>
<dbReference type="Gene3D" id="3.20.20.70">
    <property type="entry name" value="Aldolase class I"/>
    <property type="match status" value="1"/>
</dbReference>
<evidence type="ECO:0000256" key="1">
    <source>
        <dbReference type="ARBA" id="ARBA00001966"/>
    </source>
</evidence>
<proteinExistence type="predicted"/>
<dbReference type="GO" id="GO:0016491">
    <property type="term" value="F:oxidoreductase activity"/>
    <property type="evidence" value="ECO:0007669"/>
    <property type="project" value="UniProtKB-KW"/>
</dbReference>
<dbReference type="InterPro" id="IPR000385">
    <property type="entry name" value="MoaA_NifB_PqqE_Fe-S-bd_CS"/>
</dbReference>
<evidence type="ECO:0000256" key="7">
    <source>
        <dbReference type="ARBA" id="ARBA00023014"/>
    </source>
</evidence>
<dbReference type="GO" id="GO:0051539">
    <property type="term" value="F:4 iron, 4 sulfur cluster binding"/>
    <property type="evidence" value="ECO:0007669"/>
    <property type="project" value="UniProtKB-KW"/>
</dbReference>
<protein>
    <recommendedName>
        <fullName evidence="8">Radical SAM core domain-containing protein</fullName>
    </recommendedName>
</protein>
<name>A0A1Y4QKV1_9FIRM</name>
<evidence type="ECO:0000259" key="8">
    <source>
        <dbReference type="PROSITE" id="PS51918"/>
    </source>
</evidence>
<sequence length="373" mass="42930">MTNSQFDDFFPIGKLLTRKANQLNIPLHGVFELTSRCNFNCKMCYIHENCNTKKSELSLEQWLEIAKKAKEAGTLFLLLTGGEAMIREDFIELYQKLAVMGFRIVINTNGSLFNEKIATCFEKYPPAKINVSLYGSNEITYKQLCGIEAYHKVIKTIERLKEIGILVRITMTLTPYNCKDCLDVYQISVNKETLLEMTAYMFPPLRKDNDKIGKNEGRFSPQEAGYYNFLKNKIMMDKKVFDNTVSQELAKIAQYKQENKKVTCGNPVSCQAGRSSFWITWQGKMHPCGLMNQPEADVLKLGFDKAWNEIVKATNKIRLPKKCAICAFRDLCRICPAMCLCETGKFDQVPEYICQMTKASFKEYQKYLENKDQ</sequence>
<dbReference type="SFLD" id="SFLDS00029">
    <property type="entry name" value="Radical_SAM"/>
    <property type="match status" value="1"/>
</dbReference>
<dbReference type="InterPro" id="IPR013785">
    <property type="entry name" value="Aldolase_TIM"/>
</dbReference>
<evidence type="ECO:0000256" key="6">
    <source>
        <dbReference type="ARBA" id="ARBA00023004"/>
    </source>
</evidence>
<dbReference type="InterPro" id="IPR007197">
    <property type="entry name" value="rSAM"/>
</dbReference>
<dbReference type="InterPro" id="IPR058240">
    <property type="entry name" value="rSAM_sf"/>
</dbReference>
<keyword evidence="2" id="KW-0004">4Fe-4S</keyword>
<dbReference type="Pfam" id="PF04055">
    <property type="entry name" value="Radical_SAM"/>
    <property type="match status" value="1"/>
</dbReference>
<evidence type="ECO:0000256" key="3">
    <source>
        <dbReference type="ARBA" id="ARBA00022691"/>
    </source>
</evidence>
<dbReference type="PROSITE" id="PS01305">
    <property type="entry name" value="MOAA_NIFB_PQQE"/>
    <property type="match status" value="1"/>
</dbReference>
<keyword evidence="5" id="KW-0560">Oxidoreductase</keyword>
<reference evidence="10" key="1">
    <citation type="submission" date="2017-04" db="EMBL/GenBank/DDBJ databases">
        <title>Function of individual gut microbiota members based on whole genome sequencing of pure cultures obtained from chicken caecum.</title>
        <authorList>
            <person name="Medvecky M."/>
            <person name="Cejkova D."/>
            <person name="Polansky O."/>
            <person name="Karasova D."/>
            <person name="Kubasova T."/>
            <person name="Cizek A."/>
            <person name="Rychlik I."/>
        </authorList>
    </citation>
    <scope>NUCLEOTIDE SEQUENCE [LARGE SCALE GENOMIC DNA]</scope>
    <source>
        <strain evidence="10">An149</strain>
    </source>
</reference>
<dbReference type="PROSITE" id="PS51918">
    <property type="entry name" value="RADICAL_SAM"/>
    <property type="match status" value="1"/>
</dbReference>
<dbReference type="EMBL" id="NFLB01000003">
    <property type="protein sequence ID" value="OUQ05935.1"/>
    <property type="molecule type" value="Genomic_DNA"/>
</dbReference>
<comment type="caution">
    <text evidence="9">The sequence shown here is derived from an EMBL/GenBank/DDBJ whole genome shotgun (WGS) entry which is preliminary data.</text>
</comment>
<dbReference type="InterPro" id="IPR050377">
    <property type="entry name" value="Radical_SAM_PqqE_MftC-like"/>
</dbReference>
<dbReference type="GO" id="GO:0046872">
    <property type="term" value="F:metal ion binding"/>
    <property type="evidence" value="ECO:0007669"/>
    <property type="project" value="UniProtKB-KW"/>
</dbReference>
<dbReference type="PANTHER" id="PTHR11228">
    <property type="entry name" value="RADICAL SAM DOMAIN PROTEIN"/>
    <property type="match status" value="1"/>
</dbReference>
<comment type="cofactor">
    <cofactor evidence="1">
        <name>[4Fe-4S] cluster</name>
        <dbReference type="ChEBI" id="CHEBI:49883"/>
    </cofactor>
</comment>
<dbReference type="SFLD" id="SFLDG01386">
    <property type="entry name" value="main_SPASM_domain-containing"/>
    <property type="match status" value="1"/>
</dbReference>
<evidence type="ECO:0000256" key="4">
    <source>
        <dbReference type="ARBA" id="ARBA00022723"/>
    </source>
</evidence>
<evidence type="ECO:0000313" key="10">
    <source>
        <dbReference type="Proteomes" id="UP000196258"/>
    </source>
</evidence>